<dbReference type="RefSeq" id="WP_194929241.1">
    <property type="nucleotide sequence ID" value="NZ_JADLZT010000001.1"/>
</dbReference>
<evidence type="ECO:0000313" key="4">
    <source>
        <dbReference type="Proteomes" id="UP001429984"/>
    </source>
</evidence>
<keyword evidence="1" id="KW-0732">Signal</keyword>
<evidence type="ECO:0000313" key="3">
    <source>
        <dbReference type="EMBL" id="MBF6022638.1"/>
    </source>
</evidence>
<comment type="caution">
    <text evidence="3">The sequence shown here is derived from an EMBL/GenBank/DDBJ whole genome shotgun (WGS) entry which is preliminary data.</text>
</comment>
<reference evidence="3 4" key="1">
    <citation type="submission" date="2020-11" db="EMBL/GenBank/DDBJ databases">
        <title>Draft Genome Sequence and Secondary Metabolite Biosynthetic Potential of the Lysobacter niastensis Type strain DSM 18481.</title>
        <authorList>
            <person name="Turrini P."/>
            <person name="Artuso I."/>
            <person name="Tescari M."/>
            <person name="Lugli G.A."/>
            <person name="Frangipani E."/>
            <person name="Ventura M."/>
            <person name="Visca P."/>
        </authorList>
    </citation>
    <scope>NUCLEOTIDE SEQUENCE [LARGE SCALE GENOMIC DNA]</scope>
    <source>
        <strain evidence="3 4">DSM 18481</strain>
    </source>
</reference>
<dbReference type="InterPro" id="IPR025218">
    <property type="entry name" value="DUF4426"/>
</dbReference>
<dbReference type="Gene3D" id="2.60.40.3340">
    <property type="entry name" value="Domain of unknown function DUF4426"/>
    <property type="match status" value="1"/>
</dbReference>
<dbReference type="PROSITE" id="PS51257">
    <property type="entry name" value="PROKAR_LIPOPROTEIN"/>
    <property type="match status" value="1"/>
</dbReference>
<proteinExistence type="predicted"/>
<gene>
    <name evidence="3" type="ORF">IU514_01215</name>
</gene>
<evidence type="ECO:0000256" key="1">
    <source>
        <dbReference type="SAM" id="SignalP"/>
    </source>
</evidence>
<dbReference type="Pfam" id="PF14467">
    <property type="entry name" value="DUF4426"/>
    <property type="match status" value="1"/>
</dbReference>
<keyword evidence="4" id="KW-1185">Reference proteome</keyword>
<evidence type="ECO:0000259" key="2">
    <source>
        <dbReference type="Pfam" id="PF14467"/>
    </source>
</evidence>
<protein>
    <submittedName>
        <fullName evidence="3">DUF4426 domain-containing protein</fullName>
    </submittedName>
</protein>
<name>A0ABS0B4A8_9GAMM</name>
<feature type="signal peptide" evidence="1">
    <location>
        <begin position="1"/>
        <end position="17"/>
    </location>
</feature>
<accession>A0ABS0B4A8</accession>
<dbReference type="EMBL" id="JADLZT010000001">
    <property type="protein sequence ID" value="MBF6022638.1"/>
    <property type="molecule type" value="Genomic_DNA"/>
</dbReference>
<feature type="domain" description="DUF4426" evidence="2">
    <location>
        <begin position="44"/>
        <end position="166"/>
    </location>
</feature>
<feature type="chain" id="PRO_5046665510" evidence="1">
    <location>
        <begin position="18"/>
        <end position="167"/>
    </location>
</feature>
<organism evidence="3 4">
    <name type="scientific">Lysobacter niastensis</name>
    <dbReference type="NCBI Taxonomy" id="380629"/>
    <lineage>
        <taxon>Bacteria</taxon>
        <taxon>Pseudomonadati</taxon>
        <taxon>Pseudomonadota</taxon>
        <taxon>Gammaproteobacteria</taxon>
        <taxon>Lysobacterales</taxon>
        <taxon>Lysobacteraceae</taxon>
        <taxon>Lysobacter</taxon>
    </lineage>
</organism>
<sequence>MSHKISLASLLTAFVLAGCGGGGSPPPAAPSASTAGATQDAVSRIGDVSIRASVVQTSSLPEQVAAQYGIARDDRTVMLLVAVRQGPEAQEVALPAQITATATDLRGRRQTVSMRELRTGAGSGPELLDYIGTVDISLPDTLRFDLTIVREGGATSSMQFSRDFYPR</sequence>
<dbReference type="Proteomes" id="UP001429984">
    <property type="component" value="Unassembled WGS sequence"/>
</dbReference>